<evidence type="ECO:0000256" key="2">
    <source>
        <dbReference type="SAM" id="MobiDB-lite"/>
    </source>
</evidence>
<evidence type="ECO:0000259" key="3">
    <source>
        <dbReference type="Pfam" id="PF20434"/>
    </source>
</evidence>
<protein>
    <recommendedName>
        <fullName evidence="3">BD-FAE-like domain-containing protein</fullName>
    </recommendedName>
</protein>
<dbReference type="Pfam" id="PF20434">
    <property type="entry name" value="BD-FAE"/>
    <property type="match status" value="1"/>
</dbReference>
<gene>
    <name evidence="4" type="ORF">DWB77_01600</name>
</gene>
<dbReference type="SUPFAM" id="SSF53474">
    <property type="entry name" value="alpha/beta-Hydrolases"/>
    <property type="match status" value="1"/>
</dbReference>
<name>A0A387H6Q2_9ACTN</name>
<evidence type="ECO:0000313" key="4">
    <source>
        <dbReference type="EMBL" id="AYG79485.1"/>
    </source>
</evidence>
<dbReference type="InterPro" id="IPR050300">
    <property type="entry name" value="GDXG_lipolytic_enzyme"/>
</dbReference>
<dbReference type="InterPro" id="IPR049492">
    <property type="entry name" value="BD-FAE-like_dom"/>
</dbReference>
<keyword evidence="1" id="KW-0378">Hydrolase</keyword>
<accession>A0A387H6Q2</accession>
<dbReference type="EMBL" id="CP032698">
    <property type="protein sequence ID" value="AYG79485.1"/>
    <property type="molecule type" value="Genomic_DNA"/>
</dbReference>
<proteinExistence type="predicted"/>
<sequence>MTGSWGNSPPGEAEESRSARRAGDTVTVMITPSGVEPRDPRIFPMSISSTVRTVAYTTGGAAPQLLDVYRPQSTPAPSRAVLLWHGMGPDMRSEVAPLAEETAAHGLTVFVPDWRSDAPDGGRAHLTASLRYVRENAAGFGADPERLVVAGWSAGAGAAIGTALRPDLMDGWLPKAVVGIAGLYWRPARSTGSVPLEDLGGFDGRRVPVTLIHGTADTEVECRHSRDFLAALDEREWPARLHETETDHAGVIMTSYDAGLGHCVPTTDADALRAGRATARLIAEAASA</sequence>
<dbReference type="PANTHER" id="PTHR48081">
    <property type="entry name" value="AB HYDROLASE SUPERFAMILY PROTEIN C4A8.06C"/>
    <property type="match status" value="1"/>
</dbReference>
<feature type="domain" description="BD-FAE-like" evidence="3">
    <location>
        <begin position="66"/>
        <end position="161"/>
    </location>
</feature>
<keyword evidence="5" id="KW-1185">Reference proteome</keyword>
<organism evidence="4 5">
    <name type="scientific">Streptomyces hundungensis</name>
    <dbReference type="NCBI Taxonomy" id="1077946"/>
    <lineage>
        <taxon>Bacteria</taxon>
        <taxon>Bacillati</taxon>
        <taxon>Actinomycetota</taxon>
        <taxon>Actinomycetes</taxon>
        <taxon>Kitasatosporales</taxon>
        <taxon>Streptomycetaceae</taxon>
        <taxon>Streptomyces</taxon>
    </lineage>
</organism>
<evidence type="ECO:0000256" key="1">
    <source>
        <dbReference type="ARBA" id="ARBA00022801"/>
    </source>
</evidence>
<dbReference type="GO" id="GO:0016787">
    <property type="term" value="F:hydrolase activity"/>
    <property type="evidence" value="ECO:0007669"/>
    <property type="project" value="UniProtKB-KW"/>
</dbReference>
<feature type="compositionally biased region" description="Basic and acidic residues" evidence="2">
    <location>
        <begin position="14"/>
        <end position="23"/>
    </location>
</feature>
<dbReference type="KEGG" id="shun:DWB77_01600"/>
<evidence type="ECO:0000313" key="5">
    <source>
        <dbReference type="Proteomes" id="UP000271554"/>
    </source>
</evidence>
<feature type="region of interest" description="Disordered" evidence="2">
    <location>
        <begin position="1"/>
        <end position="25"/>
    </location>
</feature>
<dbReference type="Proteomes" id="UP000271554">
    <property type="component" value="Chromosome"/>
</dbReference>
<dbReference type="Gene3D" id="3.40.50.1820">
    <property type="entry name" value="alpha/beta hydrolase"/>
    <property type="match status" value="1"/>
</dbReference>
<reference evidence="4 5" key="1">
    <citation type="submission" date="2018-10" db="EMBL/GenBank/DDBJ databases">
        <title>Relationship between Morphology and Antimicrobial Activity in Streptomyces.</title>
        <authorList>
            <person name="Kang H.J."/>
            <person name="Kim S.B."/>
        </authorList>
    </citation>
    <scope>NUCLEOTIDE SEQUENCE [LARGE SCALE GENOMIC DNA]</scope>
    <source>
        <strain evidence="4 5">BH38</strain>
    </source>
</reference>
<dbReference type="InterPro" id="IPR029058">
    <property type="entry name" value="AB_hydrolase_fold"/>
</dbReference>
<dbReference type="AlphaFoldDB" id="A0A387H6Q2"/>